<keyword evidence="4" id="KW-1185">Reference proteome</keyword>
<dbReference type="Proteomes" id="UP000014629">
    <property type="component" value="Unassembled WGS sequence"/>
</dbReference>
<feature type="transmembrane region" description="Helical" evidence="2">
    <location>
        <begin position="20"/>
        <end position="44"/>
    </location>
</feature>
<accession>S3ZDT9</accession>
<keyword evidence="2" id="KW-1133">Transmembrane helix</keyword>
<dbReference type="PATRIC" id="fig|1286094.4.peg.6055"/>
<feature type="region of interest" description="Disordered" evidence="1">
    <location>
        <begin position="43"/>
        <end position="142"/>
    </location>
</feature>
<evidence type="ECO:0000313" key="3">
    <source>
        <dbReference type="EMBL" id="EPH40804.1"/>
    </source>
</evidence>
<proteinExistence type="predicted"/>
<keyword evidence="2" id="KW-0812">Transmembrane</keyword>
<organism evidence="3 4">
    <name type="scientific">Streptomyces aurantiacus JA 4570</name>
    <dbReference type="NCBI Taxonomy" id="1286094"/>
    <lineage>
        <taxon>Bacteria</taxon>
        <taxon>Bacillati</taxon>
        <taxon>Actinomycetota</taxon>
        <taxon>Actinomycetes</taxon>
        <taxon>Kitasatosporales</taxon>
        <taxon>Streptomycetaceae</taxon>
        <taxon>Streptomyces</taxon>
        <taxon>Streptomyces aurantiacus group</taxon>
    </lineage>
</organism>
<sequence length="142" mass="14586">MLRLRNGFPAEAAAARTAGLNAVPCLLIALLCLVMALGPAANLFPGDMGDKGEHTAATEPFGPPADALDGRSEVSRDSGCRGGGERETPREAVLPAPEQPGAPGQRAASPRHDPSRGTALLGGTSSPDTTAVDRYRTCVIRT</sequence>
<protein>
    <submittedName>
        <fullName evidence="3">Uncharacterized protein</fullName>
    </submittedName>
</protein>
<feature type="compositionally biased region" description="Basic and acidic residues" evidence="1">
    <location>
        <begin position="68"/>
        <end position="90"/>
    </location>
</feature>
<name>S3ZDT9_9ACTN</name>
<evidence type="ECO:0000313" key="4">
    <source>
        <dbReference type="Proteomes" id="UP000014629"/>
    </source>
</evidence>
<keyword evidence="2" id="KW-0472">Membrane</keyword>
<gene>
    <name evidence="3" type="ORF">STRAU_6128</name>
</gene>
<comment type="caution">
    <text evidence="3">The sequence shown here is derived from an EMBL/GenBank/DDBJ whole genome shotgun (WGS) entry which is preliminary data.</text>
</comment>
<evidence type="ECO:0000256" key="1">
    <source>
        <dbReference type="SAM" id="MobiDB-lite"/>
    </source>
</evidence>
<reference evidence="3 4" key="1">
    <citation type="submission" date="2013-02" db="EMBL/GenBank/DDBJ databases">
        <title>Draft Genome Sequence of Streptomyces aurantiacus, Which Produces Setomimycin.</title>
        <authorList>
            <person name="Gruening B.A."/>
            <person name="Praeg A."/>
            <person name="Erxleben A."/>
            <person name="Guenther S."/>
            <person name="Mueller M."/>
        </authorList>
    </citation>
    <scope>NUCLEOTIDE SEQUENCE [LARGE SCALE GENOMIC DNA]</scope>
    <source>
        <strain evidence="3 4">JA 4570</strain>
    </source>
</reference>
<dbReference type="AlphaFoldDB" id="S3ZDT9"/>
<evidence type="ECO:0000256" key="2">
    <source>
        <dbReference type="SAM" id="Phobius"/>
    </source>
</evidence>
<dbReference type="EMBL" id="AOPZ01000362">
    <property type="protein sequence ID" value="EPH40804.1"/>
    <property type="molecule type" value="Genomic_DNA"/>
</dbReference>